<evidence type="ECO:0000256" key="1">
    <source>
        <dbReference type="ARBA" id="ARBA00004141"/>
    </source>
</evidence>
<keyword evidence="3 6" id="KW-0812">Transmembrane</keyword>
<comment type="similarity">
    <text evidence="2">Belongs to the TMEM229 family.</text>
</comment>
<name>A0A7M5UU58_9CNID</name>
<evidence type="ECO:0000256" key="6">
    <source>
        <dbReference type="SAM" id="Phobius"/>
    </source>
</evidence>
<evidence type="ECO:0000256" key="4">
    <source>
        <dbReference type="ARBA" id="ARBA00022989"/>
    </source>
</evidence>
<dbReference type="Pfam" id="PF06541">
    <property type="entry name" value="ABC_trans_CmpB"/>
    <property type="match status" value="1"/>
</dbReference>
<dbReference type="PANTHER" id="PTHR31746">
    <property type="entry name" value="TRANSMEMBRANE PROTEIN 229 FAMILY MEMBER"/>
    <property type="match status" value="1"/>
</dbReference>
<keyword evidence="8" id="KW-1185">Reference proteome</keyword>
<feature type="transmembrane region" description="Helical" evidence="6">
    <location>
        <begin position="74"/>
        <end position="95"/>
    </location>
</feature>
<evidence type="ECO:0000256" key="5">
    <source>
        <dbReference type="ARBA" id="ARBA00023136"/>
    </source>
</evidence>
<dbReference type="OrthoDB" id="5946847at2759"/>
<feature type="transmembrane region" description="Helical" evidence="6">
    <location>
        <begin position="44"/>
        <end position="62"/>
    </location>
</feature>
<comment type="subcellular location">
    <subcellularLocation>
        <location evidence="1">Membrane</location>
        <topology evidence="1">Multi-pass membrane protein</topology>
    </subcellularLocation>
</comment>
<accession>A0A7M5UU58</accession>
<reference evidence="7" key="1">
    <citation type="submission" date="2021-01" db="UniProtKB">
        <authorList>
            <consortium name="EnsemblMetazoa"/>
        </authorList>
    </citation>
    <scope>IDENTIFICATION</scope>
</reference>
<sequence>MLELKYRFYFYGLHGFFDEIMFTSIHDYFLLHQDISLPGHSSPYSFFTYGLASLIIEWLYLSHLKDKYHITLRSLIYVVFAFSWEYTTGLILRQFNACPWDYSHKPYNLHGLITLDYAPLWIIACLYQEVLTNFFLKVNIHGDSKMD</sequence>
<proteinExistence type="inferred from homology"/>
<keyword evidence="5 6" id="KW-0472">Membrane</keyword>
<evidence type="ECO:0008006" key="9">
    <source>
        <dbReference type="Google" id="ProtNLM"/>
    </source>
</evidence>
<protein>
    <recommendedName>
        <fullName evidence="9">Transmembrane protein</fullName>
    </recommendedName>
</protein>
<evidence type="ECO:0000313" key="8">
    <source>
        <dbReference type="Proteomes" id="UP000594262"/>
    </source>
</evidence>
<dbReference type="GO" id="GO:0016020">
    <property type="term" value="C:membrane"/>
    <property type="evidence" value="ECO:0007669"/>
    <property type="project" value="UniProtKB-SubCell"/>
</dbReference>
<keyword evidence="4 6" id="KW-1133">Transmembrane helix</keyword>
<dbReference type="InterPro" id="IPR010540">
    <property type="entry name" value="CmpB_TMEM229"/>
</dbReference>
<evidence type="ECO:0000256" key="2">
    <source>
        <dbReference type="ARBA" id="ARBA00006371"/>
    </source>
</evidence>
<dbReference type="Proteomes" id="UP000594262">
    <property type="component" value="Unplaced"/>
</dbReference>
<dbReference type="EnsemblMetazoa" id="CLYHEMT002676.1">
    <property type="protein sequence ID" value="CLYHEMP002676.1"/>
    <property type="gene ID" value="CLYHEMG002676"/>
</dbReference>
<dbReference type="AlphaFoldDB" id="A0A7M5UU58"/>
<organism evidence="7 8">
    <name type="scientific">Clytia hemisphaerica</name>
    <dbReference type="NCBI Taxonomy" id="252671"/>
    <lineage>
        <taxon>Eukaryota</taxon>
        <taxon>Metazoa</taxon>
        <taxon>Cnidaria</taxon>
        <taxon>Hydrozoa</taxon>
        <taxon>Hydroidolina</taxon>
        <taxon>Leptothecata</taxon>
        <taxon>Obeliida</taxon>
        <taxon>Clytiidae</taxon>
        <taxon>Clytia</taxon>
    </lineage>
</organism>
<evidence type="ECO:0000313" key="7">
    <source>
        <dbReference type="EnsemblMetazoa" id="CLYHEMP002676.1"/>
    </source>
</evidence>
<evidence type="ECO:0000256" key="3">
    <source>
        <dbReference type="ARBA" id="ARBA00022692"/>
    </source>
</evidence>
<dbReference type="PANTHER" id="PTHR31746:SF2">
    <property type="entry name" value="TRANSMEMBRANE PROTEIN 229A"/>
    <property type="match status" value="1"/>
</dbReference>